<dbReference type="EMBL" id="JAAAIP010000801">
    <property type="protein sequence ID" value="KAG0312524.1"/>
    <property type="molecule type" value="Genomic_DNA"/>
</dbReference>
<accession>A0A9P6R4U3</accession>
<gene>
    <name evidence="1" type="ORF">BGZ99_009456</name>
</gene>
<feature type="non-terminal residue" evidence="1">
    <location>
        <position position="55"/>
    </location>
</feature>
<name>A0A9P6R4U3_9FUNG</name>
<dbReference type="AlphaFoldDB" id="A0A9P6R4U3"/>
<dbReference type="Gene3D" id="3.40.50.720">
    <property type="entry name" value="NAD(P)-binding Rossmann-like Domain"/>
    <property type="match status" value="1"/>
</dbReference>
<sequence length="55" mass="5696">MTRQNYIEKVAIIGAGGNLGKYLATSLLATGKHSVTAITRHDSTNVLVAGVAIAK</sequence>
<dbReference type="OrthoDB" id="419598at2759"/>
<evidence type="ECO:0000313" key="2">
    <source>
        <dbReference type="Proteomes" id="UP000738325"/>
    </source>
</evidence>
<dbReference type="SUPFAM" id="SSF51735">
    <property type="entry name" value="NAD(P)-binding Rossmann-fold domains"/>
    <property type="match status" value="1"/>
</dbReference>
<dbReference type="InterPro" id="IPR036291">
    <property type="entry name" value="NAD(P)-bd_dom_sf"/>
</dbReference>
<keyword evidence="2" id="KW-1185">Reference proteome</keyword>
<reference evidence="1" key="1">
    <citation type="journal article" date="2020" name="Fungal Divers.">
        <title>Resolving the Mortierellaceae phylogeny through synthesis of multi-gene phylogenetics and phylogenomics.</title>
        <authorList>
            <person name="Vandepol N."/>
            <person name="Liber J."/>
            <person name="Desiro A."/>
            <person name="Na H."/>
            <person name="Kennedy M."/>
            <person name="Barry K."/>
            <person name="Grigoriev I.V."/>
            <person name="Miller A.N."/>
            <person name="O'Donnell K."/>
            <person name="Stajich J.E."/>
            <person name="Bonito G."/>
        </authorList>
    </citation>
    <scope>NUCLEOTIDE SEQUENCE</scope>
    <source>
        <strain evidence="1">REB-010B</strain>
    </source>
</reference>
<organism evidence="1 2">
    <name type="scientific">Dissophora globulifera</name>
    <dbReference type="NCBI Taxonomy" id="979702"/>
    <lineage>
        <taxon>Eukaryota</taxon>
        <taxon>Fungi</taxon>
        <taxon>Fungi incertae sedis</taxon>
        <taxon>Mucoromycota</taxon>
        <taxon>Mortierellomycotina</taxon>
        <taxon>Mortierellomycetes</taxon>
        <taxon>Mortierellales</taxon>
        <taxon>Mortierellaceae</taxon>
        <taxon>Dissophora</taxon>
    </lineage>
</organism>
<evidence type="ECO:0008006" key="3">
    <source>
        <dbReference type="Google" id="ProtNLM"/>
    </source>
</evidence>
<evidence type="ECO:0000313" key="1">
    <source>
        <dbReference type="EMBL" id="KAG0312524.1"/>
    </source>
</evidence>
<proteinExistence type="predicted"/>
<dbReference type="Proteomes" id="UP000738325">
    <property type="component" value="Unassembled WGS sequence"/>
</dbReference>
<comment type="caution">
    <text evidence="1">The sequence shown here is derived from an EMBL/GenBank/DDBJ whole genome shotgun (WGS) entry which is preliminary data.</text>
</comment>
<protein>
    <recommendedName>
        <fullName evidence="3">NmrA-like domain-containing protein</fullName>
    </recommendedName>
</protein>